<dbReference type="RefSeq" id="WP_158220740.1">
    <property type="nucleotide sequence ID" value="NZ_BSPO01000003.1"/>
</dbReference>
<dbReference type="PANTHER" id="PTHR21248:SF12">
    <property type="entry name" value="CARDIOLIPIN SYNTHASE C"/>
    <property type="match status" value="1"/>
</dbReference>
<organism evidence="2 3">
    <name type="scientific">Paraferrimonas haliotis</name>
    <dbReference type="NCBI Taxonomy" id="2013866"/>
    <lineage>
        <taxon>Bacteria</taxon>
        <taxon>Pseudomonadati</taxon>
        <taxon>Pseudomonadota</taxon>
        <taxon>Gammaproteobacteria</taxon>
        <taxon>Alteromonadales</taxon>
        <taxon>Ferrimonadaceae</taxon>
        <taxon>Paraferrimonas</taxon>
    </lineage>
</organism>
<dbReference type="AlphaFoldDB" id="A0AA37WXN1"/>
<dbReference type="InterPro" id="IPR001736">
    <property type="entry name" value="PLipase_D/transphosphatidylase"/>
</dbReference>
<dbReference type="SUPFAM" id="SSF56024">
    <property type="entry name" value="Phospholipase D/nuclease"/>
    <property type="match status" value="2"/>
</dbReference>
<protein>
    <submittedName>
        <fullName evidence="2">Cardiolipin synthase C</fullName>
    </submittedName>
</protein>
<dbReference type="EMBL" id="BSPO01000003">
    <property type="protein sequence ID" value="GLS83644.1"/>
    <property type="molecule type" value="Genomic_DNA"/>
</dbReference>
<keyword evidence="3" id="KW-1185">Reference proteome</keyword>
<dbReference type="Pfam" id="PF13091">
    <property type="entry name" value="PLDc_2"/>
    <property type="match status" value="2"/>
</dbReference>
<dbReference type="Gene3D" id="3.30.870.10">
    <property type="entry name" value="Endonuclease Chain A"/>
    <property type="match status" value="2"/>
</dbReference>
<proteinExistence type="predicted"/>
<dbReference type="CDD" id="cd09113">
    <property type="entry name" value="PLDc_ymdC_like_2"/>
    <property type="match status" value="1"/>
</dbReference>
<dbReference type="InterPro" id="IPR025202">
    <property type="entry name" value="PLD-like_dom"/>
</dbReference>
<sequence>MDSNLRNLIEPKVAQNPGKSAVSLLETGQEALLARIALIDEAQYTLDLQYYIWQGDHSGVLLIERIMAAAKRGVRVRLLLDDHNLVGSSKALSTLAKYPNIYIKLYNPYGGDTSVQFTKTMTLLGNFSRLNHRMHNKALIADNQVAIIGGRNIGDEYFDLSQRKNFVDLDVVTLGPIVNDISHSFDNYWNSNWAISAQSLDSPVVATEKELTKLHMQLQRRLKKLPPLPYSIEYPKEQVLRLFKEELGELHWGKMKLVVDPPGKALTDNTEPTLSEQLDAIDMLPSTEVLLCSPYLVPDSETFANIAQLNELNVSIKILTNSYDSNDVRVAQYGYTRRREQLLDANVSLFEYRADGQYWRQHQAQSIQEIPIGLHAKFGIYDRSIVWISSANLDPRSKSLNTEIGLLIDNPAFAQQLHQWFERNTELANADKVIKFNNKLFWKHLNAQGEEQMLTEEPGRHWWDWFGLTLQRLLPIEEQL</sequence>
<dbReference type="PROSITE" id="PS50035">
    <property type="entry name" value="PLD"/>
    <property type="match status" value="2"/>
</dbReference>
<evidence type="ECO:0000313" key="2">
    <source>
        <dbReference type="EMBL" id="GLS83644.1"/>
    </source>
</evidence>
<dbReference type="GO" id="GO:0032049">
    <property type="term" value="P:cardiolipin biosynthetic process"/>
    <property type="evidence" value="ECO:0007669"/>
    <property type="project" value="UniProtKB-ARBA"/>
</dbReference>
<gene>
    <name evidence="2" type="primary">clsC</name>
    <name evidence="2" type="ORF">GCM10007894_16210</name>
</gene>
<name>A0AA37WXN1_9GAMM</name>
<feature type="domain" description="PLD phosphodiesterase" evidence="1">
    <location>
        <begin position="130"/>
        <end position="157"/>
    </location>
</feature>
<evidence type="ECO:0000259" key="1">
    <source>
        <dbReference type="PROSITE" id="PS50035"/>
    </source>
</evidence>
<dbReference type="GO" id="GO:0030572">
    <property type="term" value="F:phosphatidyltransferase activity"/>
    <property type="evidence" value="ECO:0007669"/>
    <property type="project" value="UniProtKB-ARBA"/>
</dbReference>
<dbReference type="Proteomes" id="UP001157439">
    <property type="component" value="Unassembled WGS sequence"/>
</dbReference>
<accession>A0AA37WXN1</accession>
<dbReference type="SMART" id="SM00155">
    <property type="entry name" value="PLDc"/>
    <property type="match status" value="2"/>
</dbReference>
<dbReference type="PANTHER" id="PTHR21248">
    <property type="entry name" value="CARDIOLIPIN SYNTHASE"/>
    <property type="match status" value="1"/>
</dbReference>
<evidence type="ECO:0000313" key="3">
    <source>
        <dbReference type="Proteomes" id="UP001157439"/>
    </source>
</evidence>
<dbReference type="CDD" id="cd09111">
    <property type="entry name" value="PLDc_ymdC_like_1"/>
    <property type="match status" value="1"/>
</dbReference>
<feature type="domain" description="PLD phosphodiesterase" evidence="1">
    <location>
        <begin position="374"/>
        <end position="397"/>
    </location>
</feature>
<comment type="caution">
    <text evidence="2">The sequence shown here is derived from an EMBL/GenBank/DDBJ whole genome shotgun (WGS) entry which is preliminary data.</text>
</comment>
<reference evidence="2 3" key="1">
    <citation type="journal article" date="2014" name="Int. J. Syst. Evol. Microbiol.">
        <title>Complete genome sequence of Corynebacterium casei LMG S-19264T (=DSM 44701T), isolated from a smear-ripened cheese.</title>
        <authorList>
            <consortium name="US DOE Joint Genome Institute (JGI-PGF)"/>
            <person name="Walter F."/>
            <person name="Albersmeier A."/>
            <person name="Kalinowski J."/>
            <person name="Ruckert C."/>
        </authorList>
    </citation>
    <scope>NUCLEOTIDE SEQUENCE [LARGE SCALE GENOMIC DNA]</scope>
    <source>
        <strain evidence="2 3">NBRC 112785</strain>
    </source>
</reference>